<dbReference type="AlphaFoldDB" id="A0A1R3J849"/>
<dbReference type="InterPro" id="IPR001810">
    <property type="entry name" value="F-box_dom"/>
</dbReference>
<dbReference type="Pfam" id="PF03478">
    <property type="entry name" value="Beta-prop_KIB1-4"/>
    <property type="match status" value="1"/>
</dbReference>
<dbReference type="OrthoDB" id="1470835at2759"/>
<reference evidence="3" key="1">
    <citation type="submission" date="2013-09" db="EMBL/GenBank/DDBJ databases">
        <title>Corchorus olitorius genome sequencing.</title>
        <authorList>
            <person name="Alam M."/>
            <person name="Haque M.S."/>
            <person name="Islam M.S."/>
            <person name="Emdad E.M."/>
            <person name="Islam M.M."/>
            <person name="Ahmed B."/>
            <person name="Halim A."/>
            <person name="Hossen Q.M.M."/>
            <person name="Hossain M.Z."/>
            <person name="Ahmed R."/>
            <person name="Khan M.M."/>
            <person name="Islam R."/>
            <person name="Rashid M.M."/>
            <person name="Khan S.A."/>
            <person name="Rahman M.S."/>
            <person name="Alam M."/>
            <person name="Yahiya A.S."/>
            <person name="Khan M.S."/>
            <person name="Azam M.S."/>
            <person name="Haque T."/>
            <person name="Lashkar M.Z.H."/>
            <person name="Akhand A.I."/>
            <person name="Morshed G."/>
            <person name="Roy S."/>
            <person name="Uddin K.S."/>
            <person name="Rabeya T."/>
            <person name="Hossain A.S."/>
            <person name="Chowdhury A."/>
            <person name="Snigdha A.R."/>
            <person name="Mortoza M.S."/>
            <person name="Matin S.A."/>
            <person name="Hoque S.M.E."/>
            <person name="Islam M.K."/>
            <person name="Roy D.K."/>
            <person name="Haider R."/>
            <person name="Moosa M.M."/>
            <person name="Elias S.M."/>
            <person name="Hasan A.M."/>
            <person name="Jahan S."/>
            <person name="Shafiuddin M."/>
            <person name="Mahmood N."/>
            <person name="Shommy N.S."/>
        </authorList>
    </citation>
    <scope>NUCLEOTIDE SEQUENCE [LARGE SCALE GENOMIC DNA]</scope>
    <source>
        <strain evidence="3">cv. O-4</strain>
    </source>
</reference>
<accession>A0A1R3J849</accession>
<evidence type="ECO:0000313" key="3">
    <source>
        <dbReference type="Proteomes" id="UP000187203"/>
    </source>
</evidence>
<keyword evidence="3" id="KW-1185">Reference proteome</keyword>
<dbReference type="InterPro" id="IPR005174">
    <property type="entry name" value="KIB1-4_b-propeller"/>
</dbReference>
<dbReference type="STRING" id="93759.A0A1R3J849"/>
<gene>
    <name evidence="2" type="ORF">COLO4_18719</name>
</gene>
<dbReference type="Proteomes" id="UP000187203">
    <property type="component" value="Unassembled WGS sequence"/>
</dbReference>
<dbReference type="EMBL" id="AWUE01016491">
    <property type="protein sequence ID" value="OMO91008.1"/>
    <property type="molecule type" value="Genomic_DNA"/>
</dbReference>
<dbReference type="Pfam" id="PF12937">
    <property type="entry name" value="F-box-like"/>
    <property type="match status" value="1"/>
</dbReference>
<dbReference type="SUPFAM" id="SSF81383">
    <property type="entry name" value="F-box domain"/>
    <property type="match status" value="1"/>
</dbReference>
<evidence type="ECO:0000259" key="1">
    <source>
        <dbReference type="SMART" id="SM00256"/>
    </source>
</evidence>
<sequence>MTISTTVSCSTEKPNPNSEVVEQNQMQELRSYSDLPLDILGNIFGRLRLRLKDRNRLRQVCKDWSVLARKIPIIDKYPWALTSFDWEPTYDNGELSEISGERKLTNPPVFKEYAAEKGGVRGKEYEFFRFACPRASSYGWLLFQHSTNVLFLYCPFTREVIKLPEVMESLHVSVVTFRLDATSPKCVIFILHYGWERIYISICSPGDTSWKTYQFTTGFNSYNPPVDAAYSYANGNFYCVFSGGQLGAFNVGLEEWTILTVEGLPRFDFKFAKLIVSDNGDLQLIGHGEYLRLLKFDFGEKRWIKEINLKNRVLFIGCTSFSCVALGETSELANLVLSCGAENRAYYKEIHYGGSTSASSSTSQQYRNWLNTARNAKAWLEVPLSGVWTGNDLING</sequence>
<name>A0A1R3J849_9ROSI</name>
<dbReference type="InterPro" id="IPR036047">
    <property type="entry name" value="F-box-like_dom_sf"/>
</dbReference>
<dbReference type="PANTHER" id="PTHR33110">
    <property type="entry name" value="F-BOX/KELCH-REPEAT PROTEIN-RELATED"/>
    <property type="match status" value="1"/>
</dbReference>
<proteinExistence type="predicted"/>
<protein>
    <recommendedName>
        <fullName evidence="1">F-box domain-containing protein</fullName>
    </recommendedName>
</protein>
<dbReference type="Gene3D" id="1.20.1280.50">
    <property type="match status" value="1"/>
</dbReference>
<organism evidence="2 3">
    <name type="scientific">Corchorus olitorius</name>
    <dbReference type="NCBI Taxonomy" id="93759"/>
    <lineage>
        <taxon>Eukaryota</taxon>
        <taxon>Viridiplantae</taxon>
        <taxon>Streptophyta</taxon>
        <taxon>Embryophyta</taxon>
        <taxon>Tracheophyta</taxon>
        <taxon>Spermatophyta</taxon>
        <taxon>Magnoliopsida</taxon>
        <taxon>eudicotyledons</taxon>
        <taxon>Gunneridae</taxon>
        <taxon>Pentapetalae</taxon>
        <taxon>rosids</taxon>
        <taxon>malvids</taxon>
        <taxon>Malvales</taxon>
        <taxon>Malvaceae</taxon>
        <taxon>Grewioideae</taxon>
        <taxon>Apeibeae</taxon>
        <taxon>Corchorus</taxon>
    </lineage>
</organism>
<evidence type="ECO:0000313" key="2">
    <source>
        <dbReference type="EMBL" id="OMO91008.1"/>
    </source>
</evidence>
<dbReference type="SMART" id="SM00256">
    <property type="entry name" value="FBOX"/>
    <property type="match status" value="1"/>
</dbReference>
<comment type="caution">
    <text evidence="2">The sequence shown here is derived from an EMBL/GenBank/DDBJ whole genome shotgun (WGS) entry which is preliminary data.</text>
</comment>
<feature type="domain" description="F-box" evidence="1">
    <location>
        <begin position="35"/>
        <end position="77"/>
    </location>
</feature>
<dbReference type="CDD" id="cd09917">
    <property type="entry name" value="F-box_SF"/>
    <property type="match status" value="1"/>
</dbReference>